<dbReference type="SUPFAM" id="SSF53850">
    <property type="entry name" value="Periplasmic binding protein-like II"/>
    <property type="match status" value="1"/>
</dbReference>
<accession>A0A2N3VGJ4</accession>
<organism evidence="7 8">
    <name type="scientific">Nocardia fluminea</name>
    <dbReference type="NCBI Taxonomy" id="134984"/>
    <lineage>
        <taxon>Bacteria</taxon>
        <taxon>Bacillati</taxon>
        <taxon>Actinomycetota</taxon>
        <taxon>Actinomycetes</taxon>
        <taxon>Mycobacteriales</taxon>
        <taxon>Nocardiaceae</taxon>
        <taxon>Nocardia</taxon>
    </lineage>
</organism>
<dbReference type="EMBL" id="PJMW01000002">
    <property type="protein sequence ID" value="PKV80742.1"/>
    <property type="molecule type" value="Genomic_DNA"/>
</dbReference>
<gene>
    <name evidence="7" type="ORF">ATK86_5175</name>
</gene>
<dbReference type="OrthoDB" id="9807888at2"/>
<dbReference type="PANTHER" id="PTHR30085">
    <property type="entry name" value="AMINO ACID ABC TRANSPORTER PERMEASE"/>
    <property type="match status" value="1"/>
</dbReference>
<proteinExistence type="inferred from homology"/>
<dbReference type="RefSeq" id="WP_101466615.1">
    <property type="nucleotide sequence ID" value="NZ_JBFAFS010000013.1"/>
</dbReference>
<evidence type="ECO:0000256" key="2">
    <source>
        <dbReference type="ARBA" id="ARBA00022448"/>
    </source>
</evidence>
<feature type="signal peptide" evidence="5">
    <location>
        <begin position="1"/>
        <end position="24"/>
    </location>
</feature>
<dbReference type="GO" id="GO:0030288">
    <property type="term" value="C:outer membrane-bounded periplasmic space"/>
    <property type="evidence" value="ECO:0007669"/>
    <property type="project" value="TreeGrafter"/>
</dbReference>
<comment type="similarity">
    <text evidence="1 4">Belongs to the bacterial solute-binding protein 3 family.</text>
</comment>
<name>A0A2N3VGJ4_9NOCA</name>
<keyword evidence="3 5" id="KW-0732">Signal</keyword>
<evidence type="ECO:0000313" key="7">
    <source>
        <dbReference type="EMBL" id="PKV80742.1"/>
    </source>
</evidence>
<dbReference type="Pfam" id="PF00497">
    <property type="entry name" value="SBP_bac_3"/>
    <property type="match status" value="1"/>
</dbReference>
<feature type="chain" id="PRO_5039280375" evidence="5">
    <location>
        <begin position="25"/>
        <end position="278"/>
    </location>
</feature>
<dbReference type="Proteomes" id="UP000233766">
    <property type="component" value="Unassembled WGS sequence"/>
</dbReference>
<keyword evidence="2" id="KW-0813">Transport</keyword>
<evidence type="ECO:0000256" key="1">
    <source>
        <dbReference type="ARBA" id="ARBA00010333"/>
    </source>
</evidence>
<evidence type="ECO:0000256" key="4">
    <source>
        <dbReference type="RuleBase" id="RU003744"/>
    </source>
</evidence>
<feature type="domain" description="Solute-binding protein family 3/N-terminal" evidence="6">
    <location>
        <begin position="42"/>
        <end position="265"/>
    </location>
</feature>
<dbReference type="InterPro" id="IPR018313">
    <property type="entry name" value="SBP_3_CS"/>
</dbReference>
<dbReference type="SMART" id="SM00062">
    <property type="entry name" value="PBPb"/>
    <property type="match status" value="1"/>
</dbReference>
<reference evidence="7 8" key="1">
    <citation type="submission" date="2017-12" db="EMBL/GenBank/DDBJ databases">
        <title>Sequencing the genomes of 1000 Actinobacteria strains.</title>
        <authorList>
            <person name="Klenk H.-P."/>
        </authorList>
    </citation>
    <scope>NUCLEOTIDE SEQUENCE [LARGE SCALE GENOMIC DNA]</scope>
    <source>
        <strain evidence="7 8">DSM 44489</strain>
    </source>
</reference>
<dbReference type="Gene3D" id="3.40.190.10">
    <property type="entry name" value="Periplasmic binding protein-like II"/>
    <property type="match status" value="2"/>
</dbReference>
<evidence type="ECO:0000259" key="6">
    <source>
        <dbReference type="SMART" id="SM00062"/>
    </source>
</evidence>
<dbReference type="AlphaFoldDB" id="A0A2N3VGJ4"/>
<sequence>MRINRAMRVGIGAAALALAATVTAGCGGGSDKSALENAQDGKLTIGIKFDQPGLGLRNTDGTYSGFDVDVAKYVADKLGVKPENLTFKESPSAQRETLIENGQVDLVVATYSINDKRKEKVDFGGPYYIAGQDLLVPTANTDITGPDSLAGKKVCSVKGSTPAQNIEKNYPQAQLQTYDTYSLCIEAMRSGAIDAVTTDNVILAGYAAQSPGTFKLVNKPFTTEKYGIGLKKGDSELRGKVNDAIQAMIDDGSWKAAQEKNFAGTGFAVPAPPTVDRY</sequence>
<dbReference type="PROSITE" id="PS51257">
    <property type="entry name" value="PROKAR_LIPOPROTEIN"/>
    <property type="match status" value="1"/>
</dbReference>
<dbReference type="PANTHER" id="PTHR30085:SF6">
    <property type="entry name" value="ABC TRANSPORTER GLUTAMINE-BINDING PROTEIN GLNH"/>
    <property type="match status" value="1"/>
</dbReference>
<dbReference type="InterPro" id="IPR051455">
    <property type="entry name" value="Bact_solute-bind_prot3"/>
</dbReference>
<dbReference type="CDD" id="cd13690">
    <property type="entry name" value="PBP2_GluB"/>
    <property type="match status" value="1"/>
</dbReference>
<protein>
    <submittedName>
        <fullName evidence="7">Amino acid ABC transporter substrate-binding protein (PAAT family)</fullName>
    </submittedName>
</protein>
<dbReference type="PROSITE" id="PS01039">
    <property type="entry name" value="SBP_BACTERIAL_3"/>
    <property type="match status" value="1"/>
</dbReference>
<dbReference type="GO" id="GO:0005576">
    <property type="term" value="C:extracellular region"/>
    <property type="evidence" value="ECO:0007669"/>
    <property type="project" value="TreeGrafter"/>
</dbReference>
<evidence type="ECO:0000313" key="8">
    <source>
        <dbReference type="Proteomes" id="UP000233766"/>
    </source>
</evidence>
<dbReference type="InterPro" id="IPR001638">
    <property type="entry name" value="Solute-binding_3/MltF_N"/>
</dbReference>
<comment type="caution">
    <text evidence="7">The sequence shown here is derived from an EMBL/GenBank/DDBJ whole genome shotgun (WGS) entry which is preliminary data.</text>
</comment>
<evidence type="ECO:0000256" key="5">
    <source>
        <dbReference type="SAM" id="SignalP"/>
    </source>
</evidence>
<dbReference type="GO" id="GO:0006865">
    <property type="term" value="P:amino acid transport"/>
    <property type="evidence" value="ECO:0007669"/>
    <property type="project" value="TreeGrafter"/>
</dbReference>
<evidence type="ECO:0000256" key="3">
    <source>
        <dbReference type="ARBA" id="ARBA00022729"/>
    </source>
</evidence>
<keyword evidence="8" id="KW-1185">Reference proteome</keyword>